<name>A0A832SBK2_9EURY</name>
<evidence type="ECO:0000313" key="1">
    <source>
        <dbReference type="EMBL" id="HIH95348.1"/>
    </source>
</evidence>
<reference evidence="1" key="1">
    <citation type="journal article" date="2020" name="bioRxiv">
        <title>A rank-normalized archaeal taxonomy based on genome phylogeny resolves widespread incomplete and uneven classifications.</title>
        <authorList>
            <person name="Rinke C."/>
            <person name="Chuvochina M."/>
            <person name="Mussig A.J."/>
            <person name="Chaumeil P.-A."/>
            <person name="Waite D.W."/>
            <person name="Whitman W.B."/>
            <person name="Parks D.H."/>
            <person name="Hugenholtz P."/>
        </authorList>
    </citation>
    <scope>NUCLEOTIDE SEQUENCE</scope>
    <source>
        <strain evidence="1">UBA8876</strain>
    </source>
</reference>
<proteinExistence type="predicted"/>
<sequence length="114" mass="13168">MKIMKSFLGVLSLITKVPKIPAEGEHFKTLTIVDYAFDKKQPDAMLALLKHLNNLSVEMKQDYLMNAIDPEDEFLTVMKKLKPQIDSWAIFVRSFKGDLPTFSPFYVDIRDMIL</sequence>
<dbReference type="AlphaFoldDB" id="A0A832SBK2"/>
<dbReference type="RefSeq" id="WP_011020255.1">
    <property type="nucleotide sequence ID" value="NZ_DUJU01000176.1"/>
</dbReference>
<comment type="caution">
    <text evidence="1">The sequence shown here is derived from an EMBL/GenBank/DDBJ whole genome shotgun (WGS) entry which is preliminary data.</text>
</comment>
<protein>
    <submittedName>
        <fullName evidence="1">Uncharacterized protein</fullName>
    </submittedName>
</protein>
<gene>
    <name evidence="1" type="ORF">HA338_15425</name>
</gene>
<dbReference type="EMBL" id="DUJU01000176">
    <property type="protein sequence ID" value="HIH95348.1"/>
    <property type="molecule type" value="Genomic_DNA"/>
</dbReference>
<accession>A0A832SBK2</accession>
<organism evidence="1 2">
    <name type="scientific">Methanosarcina acetivorans</name>
    <dbReference type="NCBI Taxonomy" id="2214"/>
    <lineage>
        <taxon>Archaea</taxon>
        <taxon>Methanobacteriati</taxon>
        <taxon>Methanobacteriota</taxon>
        <taxon>Stenosarchaea group</taxon>
        <taxon>Methanomicrobia</taxon>
        <taxon>Methanosarcinales</taxon>
        <taxon>Methanosarcinaceae</taxon>
        <taxon>Methanosarcina</taxon>
    </lineage>
</organism>
<evidence type="ECO:0000313" key="2">
    <source>
        <dbReference type="Proteomes" id="UP000600774"/>
    </source>
</evidence>
<dbReference type="GeneID" id="1472089"/>
<dbReference type="Proteomes" id="UP000600774">
    <property type="component" value="Unassembled WGS sequence"/>
</dbReference>